<dbReference type="AlphaFoldDB" id="A0A8J3ACD5"/>
<dbReference type="GO" id="GO:0047617">
    <property type="term" value="F:fatty acyl-CoA hydrolase activity"/>
    <property type="evidence" value="ECO:0007669"/>
    <property type="project" value="TreeGrafter"/>
</dbReference>
<dbReference type="NCBIfam" id="TIGR00051">
    <property type="entry name" value="YbgC/FadM family acyl-CoA thioesterase"/>
    <property type="match status" value="1"/>
</dbReference>
<gene>
    <name evidence="3" type="ORF">GCM10011354_07720</name>
</gene>
<dbReference type="InterPro" id="IPR029069">
    <property type="entry name" value="HotDog_dom_sf"/>
</dbReference>
<reference evidence="3" key="2">
    <citation type="submission" date="2020-09" db="EMBL/GenBank/DDBJ databases">
        <authorList>
            <person name="Sun Q."/>
            <person name="Zhou Y."/>
        </authorList>
    </citation>
    <scope>NUCLEOTIDE SEQUENCE</scope>
    <source>
        <strain evidence="3">CGMCC 1.14988</strain>
    </source>
</reference>
<evidence type="ECO:0000313" key="4">
    <source>
        <dbReference type="Proteomes" id="UP000650511"/>
    </source>
</evidence>
<dbReference type="RefSeq" id="WP_130650748.1">
    <property type="nucleotide sequence ID" value="NZ_BMHA01000002.1"/>
</dbReference>
<dbReference type="Pfam" id="PF13279">
    <property type="entry name" value="4HBT_2"/>
    <property type="match status" value="1"/>
</dbReference>
<keyword evidence="2" id="KW-0378">Hydrolase</keyword>
<organism evidence="3 4">
    <name type="scientific">Egicoccus halophilus</name>
    <dbReference type="NCBI Taxonomy" id="1670830"/>
    <lineage>
        <taxon>Bacteria</taxon>
        <taxon>Bacillati</taxon>
        <taxon>Actinomycetota</taxon>
        <taxon>Nitriliruptoria</taxon>
        <taxon>Egicoccales</taxon>
        <taxon>Egicoccaceae</taxon>
        <taxon>Egicoccus</taxon>
    </lineage>
</organism>
<keyword evidence="4" id="KW-1185">Reference proteome</keyword>
<evidence type="ECO:0008006" key="5">
    <source>
        <dbReference type="Google" id="ProtNLM"/>
    </source>
</evidence>
<accession>A0A8J3ACD5</accession>
<dbReference type="InterPro" id="IPR050563">
    <property type="entry name" value="4-hydroxybenzoyl-CoA_TE"/>
</dbReference>
<dbReference type="Proteomes" id="UP000650511">
    <property type="component" value="Unassembled WGS sequence"/>
</dbReference>
<evidence type="ECO:0000256" key="2">
    <source>
        <dbReference type="ARBA" id="ARBA00022801"/>
    </source>
</evidence>
<dbReference type="PANTHER" id="PTHR31793">
    <property type="entry name" value="4-HYDROXYBENZOYL-COA THIOESTERASE FAMILY MEMBER"/>
    <property type="match status" value="1"/>
</dbReference>
<evidence type="ECO:0000313" key="3">
    <source>
        <dbReference type="EMBL" id="GGI04169.1"/>
    </source>
</evidence>
<dbReference type="CDD" id="cd00586">
    <property type="entry name" value="4HBT"/>
    <property type="match status" value="1"/>
</dbReference>
<evidence type="ECO:0000256" key="1">
    <source>
        <dbReference type="ARBA" id="ARBA00005953"/>
    </source>
</evidence>
<protein>
    <recommendedName>
        <fullName evidence="5">Acyl-CoA thioester hydrolase</fullName>
    </recommendedName>
</protein>
<dbReference type="Gene3D" id="3.10.129.10">
    <property type="entry name" value="Hotdog Thioesterase"/>
    <property type="match status" value="1"/>
</dbReference>
<proteinExistence type="inferred from homology"/>
<comment type="caution">
    <text evidence="3">The sequence shown here is derived from an EMBL/GenBank/DDBJ whole genome shotgun (WGS) entry which is preliminary data.</text>
</comment>
<dbReference type="PANTHER" id="PTHR31793:SF27">
    <property type="entry name" value="NOVEL THIOESTERASE SUPERFAMILY DOMAIN AND SAPOSIN A-TYPE DOMAIN CONTAINING PROTEIN (0610012H03RIK)"/>
    <property type="match status" value="1"/>
</dbReference>
<dbReference type="SUPFAM" id="SSF54637">
    <property type="entry name" value="Thioesterase/thiol ester dehydrase-isomerase"/>
    <property type="match status" value="1"/>
</dbReference>
<dbReference type="PIRSF" id="PIRSF003230">
    <property type="entry name" value="YbgC"/>
    <property type="match status" value="1"/>
</dbReference>
<comment type="similarity">
    <text evidence="1">Belongs to the 4-hydroxybenzoyl-CoA thioesterase family.</text>
</comment>
<dbReference type="EMBL" id="BMHA01000002">
    <property type="protein sequence ID" value="GGI04169.1"/>
    <property type="molecule type" value="Genomic_DNA"/>
</dbReference>
<dbReference type="InterPro" id="IPR006684">
    <property type="entry name" value="YbgC/YbaW"/>
</dbReference>
<name>A0A8J3ACD5_9ACTN</name>
<dbReference type="OrthoDB" id="9799036at2"/>
<reference evidence="3" key="1">
    <citation type="journal article" date="2014" name="Int. J. Syst. Evol. Microbiol.">
        <title>Complete genome sequence of Corynebacterium casei LMG S-19264T (=DSM 44701T), isolated from a smear-ripened cheese.</title>
        <authorList>
            <consortium name="US DOE Joint Genome Institute (JGI-PGF)"/>
            <person name="Walter F."/>
            <person name="Albersmeier A."/>
            <person name="Kalinowski J."/>
            <person name="Ruckert C."/>
        </authorList>
    </citation>
    <scope>NUCLEOTIDE SEQUENCE</scope>
    <source>
        <strain evidence="3">CGMCC 1.14988</strain>
    </source>
</reference>
<sequence>MSATTTIKVRFHELDPNGHVNHGVYANYFETARIELLDGLGFGPSVLAERGVHLVVVELRLRFRRPARAGQTLTVETGVKELRRASSWWYQRLVDEAGELIAEAEVRSSATDASGRPIRPPTDLAEKLATLQV</sequence>